<accession>A0A9N9Q0Z2</accession>
<dbReference type="EMBL" id="CAJVRM010000141">
    <property type="protein sequence ID" value="CAG8975525.1"/>
    <property type="molecule type" value="Genomic_DNA"/>
</dbReference>
<gene>
    <name evidence="1" type="ORF">HYALB_00012240</name>
</gene>
<sequence length="60" mass="6981">MLRIETRQKSRVRNLPWIDGANVELKRLRREELVVRIRKVVEGVGRAQIIPGWALFSISA</sequence>
<proteinExistence type="predicted"/>
<organism evidence="1 2">
    <name type="scientific">Hymenoscyphus albidus</name>
    <dbReference type="NCBI Taxonomy" id="595503"/>
    <lineage>
        <taxon>Eukaryota</taxon>
        <taxon>Fungi</taxon>
        <taxon>Dikarya</taxon>
        <taxon>Ascomycota</taxon>
        <taxon>Pezizomycotina</taxon>
        <taxon>Leotiomycetes</taxon>
        <taxon>Helotiales</taxon>
        <taxon>Helotiaceae</taxon>
        <taxon>Hymenoscyphus</taxon>
    </lineage>
</organism>
<keyword evidence="2" id="KW-1185">Reference proteome</keyword>
<protein>
    <submittedName>
        <fullName evidence="1">Uncharacterized protein</fullName>
    </submittedName>
</protein>
<dbReference type="Proteomes" id="UP000701801">
    <property type="component" value="Unassembled WGS sequence"/>
</dbReference>
<reference evidence="1" key="1">
    <citation type="submission" date="2021-07" db="EMBL/GenBank/DDBJ databases">
        <authorList>
            <person name="Durling M."/>
        </authorList>
    </citation>
    <scope>NUCLEOTIDE SEQUENCE</scope>
</reference>
<comment type="caution">
    <text evidence="1">The sequence shown here is derived from an EMBL/GenBank/DDBJ whole genome shotgun (WGS) entry which is preliminary data.</text>
</comment>
<evidence type="ECO:0000313" key="1">
    <source>
        <dbReference type="EMBL" id="CAG8975525.1"/>
    </source>
</evidence>
<evidence type="ECO:0000313" key="2">
    <source>
        <dbReference type="Proteomes" id="UP000701801"/>
    </source>
</evidence>
<dbReference type="AlphaFoldDB" id="A0A9N9Q0Z2"/>
<name>A0A9N9Q0Z2_9HELO</name>